<dbReference type="NCBIfam" id="TIGR03594">
    <property type="entry name" value="GTPase_EngA"/>
    <property type="match status" value="1"/>
</dbReference>
<evidence type="ECO:0000256" key="9">
    <source>
        <dbReference type="PROSITE-ProRule" id="PRU01049"/>
    </source>
</evidence>
<dbReference type="SUPFAM" id="SSF52540">
    <property type="entry name" value="P-loop containing nucleoside triphosphate hydrolases"/>
    <property type="match status" value="2"/>
</dbReference>
<keyword evidence="3 8" id="KW-0690">Ribosome biogenesis</keyword>
<feature type="binding site" evidence="8">
    <location>
        <begin position="247"/>
        <end position="251"/>
    </location>
    <ligand>
        <name>GTP</name>
        <dbReference type="ChEBI" id="CHEBI:37565"/>
        <label>2</label>
    </ligand>
</feature>
<dbReference type="AlphaFoldDB" id="A0A0K1PBQ3"/>
<dbReference type="Pfam" id="PF01926">
    <property type="entry name" value="MMR_HSR1"/>
    <property type="match status" value="2"/>
</dbReference>
<evidence type="ECO:0000256" key="1">
    <source>
        <dbReference type="ARBA" id="ARBA00008279"/>
    </source>
</evidence>
<dbReference type="PATRIC" id="fig|1391653.3.peg.1411"/>
<comment type="function">
    <text evidence="8 10">GTPase that plays an essential role in the late steps of ribosome biogenesis.</text>
</comment>
<dbReference type="InterPro" id="IPR016484">
    <property type="entry name" value="GTPase_Der"/>
</dbReference>
<dbReference type="PANTHER" id="PTHR43834">
    <property type="entry name" value="GTPASE DER"/>
    <property type="match status" value="1"/>
</dbReference>
<dbReference type="NCBIfam" id="TIGR00231">
    <property type="entry name" value="small_GTP"/>
    <property type="match status" value="2"/>
</dbReference>
<feature type="binding site" evidence="8">
    <location>
        <begin position="312"/>
        <end position="315"/>
    </location>
    <ligand>
        <name>GTP</name>
        <dbReference type="ChEBI" id="CHEBI:37565"/>
        <label>2</label>
    </ligand>
</feature>
<evidence type="ECO:0000259" key="11">
    <source>
        <dbReference type="PROSITE" id="PS51712"/>
    </source>
</evidence>
<dbReference type="PRINTS" id="PR00326">
    <property type="entry name" value="GTP1OBG"/>
</dbReference>
<evidence type="ECO:0000256" key="8">
    <source>
        <dbReference type="HAMAP-Rule" id="MF_00195"/>
    </source>
</evidence>
<dbReference type="Gene3D" id="3.30.300.20">
    <property type="match status" value="1"/>
</dbReference>
<dbReference type="GO" id="GO:0005525">
    <property type="term" value="F:GTP binding"/>
    <property type="evidence" value="ECO:0007669"/>
    <property type="project" value="UniProtKB-UniRule"/>
</dbReference>
<dbReference type="FunFam" id="3.40.50.300:FF:000040">
    <property type="entry name" value="GTPase Der"/>
    <property type="match status" value="1"/>
</dbReference>
<dbReference type="InterPro" id="IPR032859">
    <property type="entry name" value="KH_dom-like"/>
</dbReference>
<dbReference type="RefSeq" id="WP_050725338.1">
    <property type="nucleotide sequence ID" value="NZ_CP012332.1"/>
</dbReference>
<keyword evidence="6 8" id="KW-0342">GTP-binding</keyword>
<dbReference type="Proteomes" id="UP000055590">
    <property type="component" value="Chromosome"/>
</dbReference>
<dbReference type="Pfam" id="PF14714">
    <property type="entry name" value="KH_dom-like"/>
    <property type="match status" value="1"/>
</dbReference>
<accession>A0A0K1PBQ3</accession>
<keyword evidence="4 10" id="KW-0677">Repeat</keyword>
<evidence type="ECO:0000256" key="6">
    <source>
        <dbReference type="ARBA" id="ARBA00023134"/>
    </source>
</evidence>
<dbReference type="InterPro" id="IPR015946">
    <property type="entry name" value="KH_dom-like_a/b"/>
</dbReference>
<feature type="binding site" evidence="8">
    <location>
        <begin position="8"/>
        <end position="15"/>
    </location>
    <ligand>
        <name>GTP</name>
        <dbReference type="ChEBI" id="CHEBI:37565"/>
        <label>1</label>
    </ligand>
</feature>
<dbReference type="GO" id="GO:0042254">
    <property type="term" value="P:ribosome biogenesis"/>
    <property type="evidence" value="ECO:0007669"/>
    <property type="project" value="UniProtKB-KW"/>
</dbReference>
<keyword evidence="13" id="KW-1185">Reference proteome</keyword>
<dbReference type="PANTHER" id="PTHR43834:SF6">
    <property type="entry name" value="GTPASE DER"/>
    <property type="match status" value="1"/>
</dbReference>
<organism evidence="12 13">
    <name type="scientific">Vulgatibacter incomptus</name>
    <dbReference type="NCBI Taxonomy" id="1391653"/>
    <lineage>
        <taxon>Bacteria</taxon>
        <taxon>Pseudomonadati</taxon>
        <taxon>Myxococcota</taxon>
        <taxon>Myxococcia</taxon>
        <taxon>Myxococcales</taxon>
        <taxon>Cystobacterineae</taxon>
        <taxon>Vulgatibacteraceae</taxon>
        <taxon>Vulgatibacter</taxon>
    </lineage>
</organism>
<dbReference type="CDD" id="cd01894">
    <property type="entry name" value="EngA1"/>
    <property type="match status" value="1"/>
</dbReference>
<dbReference type="KEGG" id="vin:AKJ08_1342"/>
<protein>
    <recommendedName>
        <fullName evidence="2 8">GTPase Der</fullName>
    </recommendedName>
    <alternativeName>
        <fullName evidence="7 8">GTP-binding protein EngA</fullName>
    </alternativeName>
</protein>
<keyword evidence="5 8" id="KW-0547">Nucleotide-binding</keyword>
<dbReference type="HAMAP" id="MF_00195">
    <property type="entry name" value="GTPase_Der"/>
    <property type="match status" value="1"/>
</dbReference>
<name>A0A0K1PBQ3_9BACT</name>
<dbReference type="STRING" id="1391653.AKJ08_1342"/>
<dbReference type="InterPro" id="IPR006073">
    <property type="entry name" value="GTP-bd"/>
</dbReference>
<feature type="binding site" evidence="8">
    <location>
        <begin position="118"/>
        <end position="121"/>
    </location>
    <ligand>
        <name>GTP</name>
        <dbReference type="ChEBI" id="CHEBI:37565"/>
        <label>1</label>
    </ligand>
</feature>
<dbReference type="EMBL" id="CP012332">
    <property type="protein sequence ID" value="AKU90955.1"/>
    <property type="molecule type" value="Genomic_DNA"/>
</dbReference>
<comment type="subunit">
    <text evidence="8">Associates with the 50S ribosomal subunit.</text>
</comment>
<dbReference type="CDD" id="cd01895">
    <property type="entry name" value="EngA2"/>
    <property type="match status" value="1"/>
</dbReference>
<evidence type="ECO:0000256" key="3">
    <source>
        <dbReference type="ARBA" id="ARBA00022517"/>
    </source>
</evidence>
<feature type="binding site" evidence="8">
    <location>
        <begin position="55"/>
        <end position="59"/>
    </location>
    <ligand>
        <name>GTP</name>
        <dbReference type="ChEBI" id="CHEBI:37565"/>
        <label>1</label>
    </ligand>
</feature>
<sequence length="474" mass="52508">MPVVAIVGRPNVGKSTLFNRIIGKRVAIVEDLPGVTRDRNYFEAEHGGRRFLLVDTGGFEPDTPDRLIQQVRDQAQLAIDEAQAVLLVVDGHEGPTGVDVDIASMVRRSGKPLFLAVNKIDSFKREEEGFLSEFHRFGIDRILPVSAEHGRGTEDLLDAVMTALPPAPEPEPVPEALDEEATEEVVEDLAARPIRLAIIGRPNVGKSTLVNQLIGEERFVTSPIAGTTRDPVDAELEHKGRHFILTDTAGIRRKRSIAMRVEAYSVVRALKAAEASDVVVMLLDATEMAVEQDLKIASLAVEQGKPVIVVVNKWDLVAGDAKKAQTFRDDLVWKMPFLAFAPSIFVSALTGAHVKGVLDRAVRLFDQASSRVPTPKLNRLLEDISNHHGLPVVGGQRARVYYIAQVGIRPPTFVVQTNRPDLVPPEYRRYVANKLREVFELEVPLRLVFKRKASLRPPPKRVKEKAAGRTRPRR</sequence>
<evidence type="ECO:0000256" key="5">
    <source>
        <dbReference type="ARBA" id="ARBA00022741"/>
    </source>
</evidence>
<dbReference type="Gene3D" id="3.40.50.300">
    <property type="entry name" value="P-loop containing nucleotide triphosphate hydrolases"/>
    <property type="match status" value="2"/>
</dbReference>
<evidence type="ECO:0000256" key="4">
    <source>
        <dbReference type="ARBA" id="ARBA00022737"/>
    </source>
</evidence>
<gene>
    <name evidence="8" type="primary">der</name>
    <name evidence="12" type="ORF">AKJ08_1342</name>
</gene>
<comment type="similarity">
    <text evidence="1 8 9 10">Belongs to the TRAFAC class TrmE-Era-EngA-EngB-Septin-like GTPase superfamily. EngA (Der) GTPase family.</text>
</comment>
<dbReference type="InterPro" id="IPR027417">
    <property type="entry name" value="P-loop_NTPase"/>
</dbReference>
<feature type="domain" description="EngA-type G" evidence="11">
    <location>
        <begin position="194"/>
        <end position="369"/>
    </location>
</feature>
<proteinExistence type="inferred from homology"/>
<evidence type="ECO:0000313" key="13">
    <source>
        <dbReference type="Proteomes" id="UP000055590"/>
    </source>
</evidence>
<feature type="binding site" evidence="8">
    <location>
        <begin position="200"/>
        <end position="207"/>
    </location>
    <ligand>
        <name>GTP</name>
        <dbReference type="ChEBI" id="CHEBI:37565"/>
        <label>2</label>
    </ligand>
</feature>
<dbReference type="PIRSF" id="PIRSF006485">
    <property type="entry name" value="GTP-binding_EngA"/>
    <property type="match status" value="1"/>
</dbReference>
<reference evidence="12 13" key="1">
    <citation type="submission" date="2015-08" db="EMBL/GenBank/DDBJ databases">
        <authorList>
            <person name="Babu N.S."/>
            <person name="Beckwith C.J."/>
            <person name="Beseler K.G."/>
            <person name="Brison A."/>
            <person name="Carone J.V."/>
            <person name="Caskin T.P."/>
            <person name="Diamond M."/>
            <person name="Durham M.E."/>
            <person name="Foxe J.M."/>
            <person name="Go M."/>
            <person name="Henderson B.A."/>
            <person name="Jones I.B."/>
            <person name="McGettigan J.A."/>
            <person name="Micheletti S.J."/>
            <person name="Nasrallah M.E."/>
            <person name="Ortiz D."/>
            <person name="Piller C.R."/>
            <person name="Privatt S.R."/>
            <person name="Schneider S.L."/>
            <person name="Sharp S."/>
            <person name="Smith T.C."/>
            <person name="Stanton J.D."/>
            <person name="Ullery H.E."/>
            <person name="Wilson R.J."/>
            <person name="Serrano M.G."/>
            <person name="Buck G."/>
            <person name="Lee V."/>
            <person name="Wang Y."/>
            <person name="Carvalho R."/>
            <person name="Voegtly L."/>
            <person name="Shi R."/>
            <person name="Duckworth R."/>
            <person name="Johnson A."/>
            <person name="Loviza R."/>
            <person name="Walstead R."/>
            <person name="Shah Z."/>
            <person name="Kiflezghi M."/>
            <person name="Wade K."/>
            <person name="Ball S.L."/>
            <person name="Bradley K.W."/>
            <person name="Asai D.J."/>
            <person name="Bowman C.A."/>
            <person name="Russell D.A."/>
            <person name="Pope W.H."/>
            <person name="Jacobs-Sera D."/>
            <person name="Hendrix R.W."/>
            <person name="Hatfull G.F."/>
        </authorList>
    </citation>
    <scope>NUCLEOTIDE SEQUENCE [LARGE SCALE GENOMIC DNA]</scope>
    <source>
        <strain evidence="12 13">DSM 27710</strain>
    </source>
</reference>
<evidence type="ECO:0000256" key="2">
    <source>
        <dbReference type="ARBA" id="ARBA00020953"/>
    </source>
</evidence>
<feature type="domain" description="EngA-type G" evidence="11">
    <location>
        <begin position="2"/>
        <end position="168"/>
    </location>
</feature>
<evidence type="ECO:0000256" key="7">
    <source>
        <dbReference type="ARBA" id="ARBA00032345"/>
    </source>
</evidence>
<evidence type="ECO:0000313" key="12">
    <source>
        <dbReference type="EMBL" id="AKU90955.1"/>
    </source>
</evidence>
<dbReference type="PROSITE" id="PS51712">
    <property type="entry name" value="G_ENGA"/>
    <property type="match status" value="2"/>
</dbReference>
<evidence type="ECO:0000256" key="10">
    <source>
        <dbReference type="RuleBase" id="RU004481"/>
    </source>
</evidence>
<dbReference type="FunFam" id="3.40.50.300:FF:000057">
    <property type="entry name" value="GTPase Der"/>
    <property type="match status" value="1"/>
</dbReference>
<dbReference type="InterPro" id="IPR005225">
    <property type="entry name" value="Small_GTP-bd"/>
</dbReference>
<dbReference type="OrthoDB" id="9805918at2"/>
<dbReference type="InterPro" id="IPR031166">
    <property type="entry name" value="G_ENGA"/>
</dbReference>